<keyword evidence="2" id="KW-1003">Cell membrane</keyword>
<keyword evidence="9" id="KW-1185">Reference proteome</keyword>
<evidence type="ECO:0000256" key="5">
    <source>
        <dbReference type="ARBA" id="ARBA00023136"/>
    </source>
</evidence>
<evidence type="ECO:0000259" key="7">
    <source>
        <dbReference type="Pfam" id="PF00482"/>
    </source>
</evidence>
<dbReference type="GO" id="GO:0005886">
    <property type="term" value="C:plasma membrane"/>
    <property type="evidence" value="ECO:0007669"/>
    <property type="project" value="UniProtKB-SubCell"/>
</dbReference>
<sequence>MILISGARRRPVIEGAPPTSLQRRLRALRGTTRAQRRHRRLIAASVLVGAVLWLLTGWFLIVLLLPAAVAGMPYLLQLSDGTKEEIARLEAMSDWTRNLAGVLTVGVGIEQAISTSLTTCPAPIRTEVERLVARLNARWDTEAALRGFADDLNDATGDLIAAALILGARQRGTNLSDVLEGLANTVAEDVKVRRDVAAEQEKPRTRSRWITGITAAGVTFLLLHPYSEPYRTPFGQTFLIGYLVAYVACLIWLRRTTVTPKQPRILGAAAREQQGVPA</sequence>
<dbReference type="InterPro" id="IPR042094">
    <property type="entry name" value="T2SS_GspF_sf"/>
</dbReference>
<evidence type="ECO:0000256" key="4">
    <source>
        <dbReference type="ARBA" id="ARBA00022989"/>
    </source>
</evidence>
<feature type="transmembrane region" description="Helical" evidence="6">
    <location>
        <begin position="233"/>
        <end position="253"/>
    </location>
</feature>
<dbReference type="PANTHER" id="PTHR35007:SF3">
    <property type="entry name" value="POSSIBLE CONSERVED ALANINE RICH MEMBRANE PROTEIN"/>
    <property type="match status" value="1"/>
</dbReference>
<comment type="subcellular location">
    <subcellularLocation>
        <location evidence="1">Cell membrane</location>
        <topology evidence="1">Multi-pass membrane protein</topology>
    </subcellularLocation>
</comment>
<accession>A0A418KHW0</accession>
<evidence type="ECO:0000256" key="2">
    <source>
        <dbReference type="ARBA" id="ARBA00022475"/>
    </source>
</evidence>
<gene>
    <name evidence="8" type="ORF">DY240_27405</name>
</gene>
<name>A0A418KHW0_9ACTN</name>
<dbReference type="Proteomes" id="UP000284057">
    <property type="component" value="Unassembled WGS sequence"/>
</dbReference>
<evidence type="ECO:0000256" key="6">
    <source>
        <dbReference type="SAM" id="Phobius"/>
    </source>
</evidence>
<keyword evidence="4 6" id="KW-1133">Transmembrane helix</keyword>
<dbReference type="InterPro" id="IPR018076">
    <property type="entry name" value="T2SS_GspF_dom"/>
</dbReference>
<dbReference type="EMBL" id="QUAL01000407">
    <property type="protein sequence ID" value="RIQ12228.1"/>
    <property type="molecule type" value="Genomic_DNA"/>
</dbReference>
<evidence type="ECO:0000256" key="1">
    <source>
        <dbReference type="ARBA" id="ARBA00004651"/>
    </source>
</evidence>
<dbReference type="Pfam" id="PF00482">
    <property type="entry name" value="T2SSF"/>
    <property type="match status" value="1"/>
</dbReference>
<evidence type="ECO:0000313" key="9">
    <source>
        <dbReference type="Proteomes" id="UP000284057"/>
    </source>
</evidence>
<protein>
    <recommendedName>
        <fullName evidence="7">Type II secretion system protein GspF domain-containing protein</fullName>
    </recommendedName>
</protein>
<feature type="transmembrane region" description="Helical" evidence="6">
    <location>
        <begin position="41"/>
        <end position="69"/>
    </location>
</feature>
<dbReference type="OrthoDB" id="5243396at2"/>
<dbReference type="Gene3D" id="1.20.81.30">
    <property type="entry name" value="Type II secretion system (T2SS), domain F"/>
    <property type="match status" value="1"/>
</dbReference>
<dbReference type="AlphaFoldDB" id="A0A418KHW0"/>
<organism evidence="8 9">
    <name type="scientific">Jiangella rhizosphaerae</name>
    <dbReference type="NCBI Taxonomy" id="2293569"/>
    <lineage>
        <taxon>Bacteria</taxon>
        <taxon>Bacillati</taxon>
        <taxon>Actinomycetota</taxon>
        <taxon>Actinomycetes</taxon>
        <taxon>Jiangellales</taxon>
        <taxon>Jiangellaceae</taxon>
        <taxon>Jiangella</taxon>
    </lineage>
</organism>
<feature type="domain" description="Type II secretion system protein GspF" evidence="7">
    <location>
        <begin position="95"/>
        <end position="216"/>
    </location>
</feature>
<proteinExistence type="predicted"/>
<evidence type="ECO:0000313" key="8">
    <source>
        <dbReference type="EMBL" id="RIQ12228.1"/>
    </source>
</evidence>
<evidence type="ECO:0000256" key="3">
    <source>
        <dbReference type="ARBA" id="ARBA00022692"/>
    </source>
</evidence>
<keyword evidence="5 6" id="KW-0472">Membrane</keyword>
<keyword evidence="3 6" id="KW-0812">Transmembrane</keyword>
<comment type="caution">
    <text evidence="8">The sequence shown here is derived from an EMBL/GenBank/DDBJ whole genome shotgun (WGS) entry which is preliminary data.</text>
</comment>
<dbReference type="PANTHER" id="PTHR35007">
    <property type="entry name" value="INTEGRAL MEMBRANE PROTEIN-RELATED"/>
    <property type="match status" value="1"/>
</dbReference>
<reference evidence="8 9" key="1">
    <citation type="submission" date="2018-09" db="EMBL/GenBank/DDBJ databases">
        <title>Isolation, diversity and antifungal activity of actinobacteria from wheat.</title>
        <authorList>
            <person name="Han C."/>
        </authorList>
    </citation>
    <scope>NUCLEOTIDE SEQUENCE [LARGE SCALE GENOMIC DNA]</scope>
    <source>
        <strain evidence="8 9">NEAU-YY265</strain>
    </source>
</reference>